<proteinExistence type="predicted"/>
<name>A0A4R0GM99_9ENTR</name>
<feature type="transmembrane region" description="Helical" evidence="1">
    <location>
        <begin position="6"/>
        <end position="24"/>
    </location>
</feature>
<comment type="caution">
    <text evidence="2">The sequence shown here is derived from an EMBL/GenBank/DDBJ whole genome shotgun (WGS) entry which is preliminary data.</text>
</comment>
<dbReference type="EMBL" id="SJOP01000037">
    <property type="protein sequence ID" value="TCB96669.1"/>
    <property type="molecule type" value="Genomic_DNA"/>
</dbReference>
<evidence type="ECO:0000256" key="1">
    <source>
        <dbReference type="SAM" id="Phobius"/>
    </source>
</evidence>
<evidence type="ECO:0000313" key="3">
    <source>
        <dbReference type="Proteomes" id="UP000291793"/>
    </source>
</evidence>
<keyword evidence="1" id="KW-0812">Transmembrane</keyword>
<dbReference type="RefSeq" id="WP_131413721.1">
    <property type="nucleotide sequence ID" value="NZ_SJOP01000037.1"/>
</dbReference>
<keyword evidence="3" id="KW-1185">Reference proteome</keyword>
<sequence>MANFAMWGLIVAITVITVVVIIGIRNSIVSARINEAIKKEGTETSALIVDASQHRNQNAEGRLSLNLTIEFTAGTEKVVARKDVVVKIFDADEFKPGQRVTIRYKNDDPSQIVVLGNASN</sequence>
<dbReference type="AlphaFoldDB" id="A0A4R0GM99"/>
<evidence type="ECO:0000313" key="2">
    <source>
        <dbReference type="EMBL" id="TCB96669.1"/>
    </source>
</evidence>
<reference evidence="2 3" key="1">
    <citation type="submission" date="2019-02" db="EMBL/GenBank/DDBJ databases">
        <title>The draft genome of Kosakonia quasisacchari strain WCHKQ120001.</title>
        <authorList>
            <person name="Wang C."/>
            <person name="Feng Y."/>
            <person name="Zong Z."/>
        </authorList>
    </citation>
    <scope>NUCLEOTIDE SEQUENCE [LARGE SCALE GENOMIC DNA]</scope>
    <source>
        <strain evidence="2 3">WCHKQ120001</strain>
    </source>
</reference>
<protein>
    <recommendedName>
        <fullName evidence="4">DUF3592 domain-containing protein</fullName>
    </recommendedName>
</protein>
<organism evidence="2 3">
    <name type="scientific">Kosakonia quasisacchari</name>
    <dbReference type="NCBI Taxonomy" id="2529380"/>
    <lineage>
        <taxon>Bacteria</taxon>
        <taxon>Pseudomonadati</taxon>
        <taxon>Pseudomonadota</taxon>
        <taxon>Gammaproteobacteria</taxon>
        <taxon>Enterobacterales</taxon>
        <taxon>Enterobacteriaceae</taxon>
        <taxon>Kosakonia</taxon>
    </lineage>
</organism>
<keyword evidence="1" id="KW-1133">Transmembrane helix</keyword>
<accession>A0A4R0GM99</accession>
<evidence type="ECO:0008006" key="4">
    <source>
        <dbReference type="Google" id="ProtNLM"/>
    </source>
</evidence>
<keyword evidence="1" id="KW-0472">Membrane</keyword>
<dbReference type="OrthoDB" id="6624289at2"/>
<gene>
    <name evidence="2" type="ORF">E0L21_23890</name>
</gene>
<dbReference type="Proteomes" id="UP000291793">
    <property type="component" value="Unassembled WGS sequence"/>
</dbReference>